<name>A0A2A4YUF4_9PROT</name>
<reference key="1">
    <citation type="submission" date="2017-08" db="EMBL/GenBank/DDBJ databases">
        <title>A dynamic microbial community with high functional redundancy inhabits the cold, oxic subseafloor aquifer.</title>
        <authorList>
            <person name="Tully B.J."/>
            <person name="Wheat C.G."/>
            <person name="Glazer B.T."/>
            <person name="Huber J.A."/>
        </authorList>
    </citation>
    <scope>NUCLEOTIDE SEQUENCE [LARGE SCALE GENOMIC DNA]</scope>
</reference>
<gene>
    <name evidence="1" type="ORF">COB13_13625</name>
</gene>
<dbReference type="Pfam" id="PF07087">
    <property type="entry name" value="DUF1353"/>
    <property type="match status" value="1"/>
</dbReference>
<evidence type="ECO:0000313" key="1">
    <source>
        <dbReference type="EMBL" id="PCI98478.1"/>
    </source>
</evidence>
<dbReference type="InterPro" id="IPR010767">
    <property type="entry name" value="Phage_CGC-2007_Cje0229"/>
</dbReference>
<reference evidence="1" key="2">
    <citation type="journal article" date="2018" name="ISME J.">
        <title>A dynamic microbial community with high functional redundancy inhabits the cold, oxic subseafloor aquifer.</title>
        <authorList>
            <person name="Tully B.J."/>
            <person name="Wheat C.G."/>
            <person name="Glazer B.T."/>
            <person name="Huber J.A."/>
        </authorList>
    </citation>
    <scope>NUCLEOTIDE SEQUENCE</scope>
    <source>
        <strain evidence="1">NORP83</strain>
    </source>
</reference>
<accession>A0A2A4YUF4</accession>
<organism evidence="1">
    <name type="scientific">OCS116 cluster bacterium</name>
    <dbReference type="NCBI Taxonomy" id="2030921"/>
    <lineage>
        <taxon>Bacteria</taxon>
        <taxon>Pseudomonadati</taxon>
        <taxon>Pseudomonadota</taxon>
        <taxon>Alphaproteobacteria</taxon>
        <taxon>OCS116 cluster</taxon>
    </lineage>
</organism>
<evidence type="ECO:0008006" key="2">
    <source>
        <dbReference type="Google" id="ProtNLM"/>
    </source>
</evidence>
<sequence length="141" mass="16357">MPRFTNLPAVTLSTDGRTATIIEGFRYDIGRKNSGKSVYIDRGMCTDGLTLPRLMRFMRPLAPRWAHLKAVLVHDKMCKDGYYIELDTQRKRAIGQRDIDVEFYVALRALGMPKWKAKIYYVGVRIYQTNFSVPTIYIEED</sequence>
<comment type="caution">
    <text evidence="1">The sequence shown here is derived from an EMBL/GenBank/DDBJ whole genome shotgun (WGS) entry which is preliminary data.</text>
</comment>
<proteinExistence type="predicted"/>
<dbReference type="EMBL" id="NVUS01000021">
    <property type="protein sequence ID" value="PCI98478.1"/>
    <property type="molecule type" value="Genomic_DNA"/>
</dbReference>
<protein>
    <recommendedName>
        <fullName evidence="2">DUF1353 domain-containing protein</fullName>
    </recommendedName>
</protein>
<dbReference type="AlphaFoldDB" id="A0A2A4YUF4"/>